<proteinExistence type="predicted"/>
<feature type="compositionally biased region" description="Basic residues" evidence="1">
    <location>
        <begin position="12"/>
        <end position="40"/>
    </location>
</feature>
<reference evidence="2" key="2">
    <citation type="journal article" date="2015" name="Fish Shellfish Immunol.">
        <title>Early steps in the European eel (Anguilla anguilla)-Vibrio vulnificus interaction in the gills: Role of the RtxA13 toxin.</title>
        <authorList>
            <person name="Callol A."/>
            <person name="Pajuelo D."/>
            <person name="Ebbesson L."/>
            <person name="Teles M."/>
            <person name="MacKenzie S."/>
            <person name="Amaro C."/>
        </authorList>
    </citation>
    <scope>NUCLEOTIDE SEQUENCE</scope>
</reference>
<feature type="region of interest" description="Disordered" evidence="1">
    <location>
        <begin position="1"/>
        <end position="40"/>
    </location>
</feature>
<evidence type="ECO:0000256" key="1">
    <source>
        <dbReference type="SAM" id="MobiDB-lite"/>
    </source>
</evidence>
<name>A0A0E9SYZ0_ANGAN</name>
<sequence>MSPLQVGDRIHTRTHTHTHAHTHTARHTQGCHKRNNTFER</sequence>
<organism evidence="2">
    <name type="scientific">Anguilla anguilla</name>
    <name type="common">European freshwater eel</name>
    <name type="synonym">Muraena anguilla</name>
    <dbReference type="NCBI Taxonomy" id="7936"/>
    <lineage>
        <taxon>Eukaryota</taxon>
        <taxon>Metazoa</taxon>
        <taxon>Chordata</taxon>
        <taxon>Craniata</taxon>
        <taxon>Vertebrata</taxon>
        <taxon>Euteleostomi</taxon>
        <taxon>Actinopterygii</taxon>
        <taxon>Neopterygii</taxon>
        <taxon>Teleostei</taxon>
        <taxon>Anguilliformes</taxon>
        <taxon>Anguillidae</taxon>
        <taxon>Anguilla</taxon>
    </lineage>
</organism>
<dbReference type="EMBL" id="GBXM01062041">
    <property type="protein sequence ID" value="JAH46536.1"/>
    <property type="molecule type" value="Transcribed_RNA"/>
</dbReference>
<dbReference type="AlphaFoldDB" id="A0A0E9SYZ0"/>
<protein>
    <submittedName>
        <fullName evidence="2">Uncharacterized protein</fullName>
    </submittedName>
</protein>
<evidence type="ECO:0000313" key="2">
    <source>
        <dbReference type="EMBL" id="JAH46536.1"/>
    </source>
</evidence>
<accession>A0A0E9SYZ0</accession>
<reference evidence="2" key="1">
    <citation type="submission" date="2014-11" db="EMBL/GenBank/DDBJ databases">
        <authorList>
            <person name="Amaro Gonzalez C."/>
        </authorList>
    </citation>
    <scope>NUCLEOTIDE SEQUENCE</scope>
</reference>